<keyword evidence="3" id="KW-1185">Reference proteome</keyword>
<gene>
    <name evidence="2" type="ORF">HAX54_004544</name>
</gene>
<feature type="compositionally biased region" description="Low complexity" evidence="1">
    <location>
        <begin position="21"/>
        <end position="44"/>
    </location>
</feature>
<evidence type="ECO:0000256" key="1">
    <source>
        <dbReference type="SAM" id="MobiDB-lite"/>
    </source>
</evidence>
<evidence type="ECO:0000313" key="2">
    <source>
        <dbReference type="EMBL" id="MCD7467224.1"/>
    </source>
</evidence>
<proteinExistence type="predicted"/>
<comment type="caution">
    <text evidence="2">The sequence shown here is derived from an EMBL/GenBank/DDBJ whole genome shotgun (WGS) entry which is preliminary data.</text>
</comment>
<feature type="region of interest" description="Disordered" evidence="1">
    <location>
        <begin position="111"/>
        <end position="240"/>
    </location>
</feature>
<evidence type="ECO:0000313" key="3">
    <source>
        <dbReference type="Proteomes" id="UP000823775"/>
    </source>
</evidence>
<feature type="compositionally biased region" description="Basic and acidic residues" evidence="1">
    <location>
        <begin position="271"/>
        <end position="281"/>
    </location>
</feature>
<feature type="compositionally biased region" description="Polar residues" evidence="1">
    <location>
        <begin position="1"/>
        <end position="10"/>
    </location>
</feature>
<name>A0ABS8T8C5_DATST</name>
<feature type="compositionally biased region" description="Basic and acidic residues" evidence="1">
    <location>
        <begin position="227"/>
        <end position="237"/>
    </location>
</feature>
<protein>
    <submittedName>
        <fullName evidence="2">Uncharacterized protein</fullName>
    </submittedName>
</protein>
<feature type="region of interest" description="Disordered" evidence="1">
    <location>
        <begin position="260"/>
        <end position="305"/>
    </location>
</feature>
<dbReference type="EMBL" id="JACEIK010001211">
    <property type="protein sequence ID" value="MCD7467224.1"/>
    <property type="molecule type" value="Genomic_DNA"/>
</dbReference>
<accession>A0ABS8T8C5</accession>
<feature type="compositionally biased region" description="Polar residues" evidence="1">
    <location>
        <begin position="208"/>
        <end position="223"/>
    </location>
</feature>
<organism evidence="2 3">
    <name type="scientific">Datura stramonium</name>
    <name type="common">Jimsonweed</name>
    <name type="synonym">Common thornapple</name>
    <dbReference type="NCBI Taxonomy" id="4076"/>
    <lineage>
        <taxon>Eukaryota</taxon>
        <taxon>Viridiplantae</taxon>
        <taxon>Streptophyta</taxon>
        <taxon>Embryophyta</taxon>
        <taxon>Tracheophyta</taxon>
        <taxon>Spermatophyta</taxon>
        <taxon>Magnoliopsida</taxon>
        <taxon>eudicotyledons</taxon>
        <taxon>Gunneridae</taxon>
        <taxon>Pentapetalae</taxon>
        <taxon>asterids</taxon>
        <taxon>lamiids</taxon>
        <taxon>Solanales</taxon>
        <taxon>Solanaceae</taxon>
        <taxon>Solanoideae</taxon>
        <taxon>Datureae</taxon>
        <taxon>Datura</taxon>
    </lineage>
</organism>
<dbReference type="Proteomes" id="UP000823775">
    <property type="component" value="Unassembled WGS sequence"/>
</dbReference>
<feature type="region of interest" description="Disordered" evidence="1">
    <location>
        <begin position="1"/>
        <end position="48"/>
    </location>
</feature>
<sequence length="384" mass="40689">MADSTDSQHPSVELVLATPASSNPSSNPRDVVTSTFPSPKTSSPNATLDVSVSLPADMGLTGTVSPPVTKEGPDFSAENMCEGTLTEPTDDTSNIIQSEAEIIEGFITTLGTREKDGGGGSSSAEECRPGLSRDCPFVHSSGEPSSQETPMIDASPKWDGTPPRKGVEDLAPPEALPTDEGVSSPPAEDEVPLQMVFKRKSRTATRPVAQSSLATSGGPTTRGTVKKSLDEILERSRQTTLKRRRITRRTVLEDEPLSSPVVDLECGTSSHSKDESSKSEKPVGVGEGVGKPAEEPGAPVIRSKRKHILAKSCRGKRPVAATVGEDDRGGAGGQSTVSNLIEAQRRGTEEIERLTAAQLDELTRQMICDQRAANDRIDKLLAKI</sequence>
<reference evidence="2 3" key="1">
    <citation type="journal article" date="2021" name="BMC Genomics">
        <title>Datura genome reveals duplications of psychoactive alkaloid biosynthetic genes and high mutation rate following tissue culture.</title>
        <authorList>
            <person name="Rajewski A."/>
            <person name="Carter-House D."/>
            <person name="Stajich J."/>
            <person name="Litt A."/>
        </authorList>
    </citation>
    <scope>NUCLEOTIDE SEQUENCE [LARGE SCALE GENOMIC DNA]</scope>
    <source>
        <strain evidence="2">AR-01</strain>
    </source>
</reference>
<feature type="region of interest" description="Disordered" evidence="1">
    <location>
        <begin position="58"/>
        <end position="77"/>
    </location>
</feature>